<dbReference type="PIRSF" id="PIRSF000723">
    <property type="entry name" value="Carbamate_kin"/>
    <property type="match status" value="1"/>
</dbReference>
<dbReference type="PANTHER" id="PTHR30409:SF1">
    <property type="entry name" value="CARBAMATE KINASE-RELATED"/>
    <property type="match status" value="1"/>
</dbReference>
<sequence length="317" mass="33115">MRIVVALGGNALLRRGERLDASVQLGHIQAAAGVLAPLADAHDLLICHGNGPQVGMLAVESENDPDLTRSYPLDDLVAETQGMIGYWLTQSLRNAGVHKPILSVITQTQVDPTDSAFRAPTKFVGPGYSAARAQELAQRHGWSIRADGGRWRRVVASPDPRRIIEQDSIAYLVDSGTVVICGGGGGAPVTADAEGRLGGIDAVVDKDYVAALLGIAVHADRLLVLTDVSAVMRDFGTPQAAPLAHLELEELATMQFPAGSMQPKIEACRRFVSATGHPAVIGALTDAPALLAGTAGTTISAVKARMAQEVSAVTGSR</sequence>
<dbReference type="PANTHER" id="PTHR30409">
    <property type="entry name" value="CARBAMATE KINASE"/>
    <property type="match status" value="1"/>
</dbReference>
<accession>A0ABT3CDN1</accession>
<dbReference type="InterPro" id="IPR036393">
    <property type="entry name" value="AceGlu_kinase-like_sf"/>
</dbReference>
<gene>
    <name evidence="6" type="ORF">H7J73_16185</name>
</gene>
<evidence type="ECO:0000256" key="1">
    <source>
        <dbReference type="ARBA" id="ARBA00011066"/>
    </source>
</evidence>
<organism evidence="6 7">
    <name type="scientific">Mycolicibacterium komossense</name>
    <dbReference type="NCBI Taxonomy" id="1779"/>
    <lineage>
        <taxon>Bacteria</taxon>
        <taxon>Bacillati</taxon>
        <taxon>Actinomycetota</taxon>
        <taxon>Actinomycetes</taxon>
        <taxon>Mycobacteriales</taxon>
        <taxon>Mycobacteriaceae</taxon>
        <taxon>Mycolicibacterium</taxon>
    </lineage>
</organism>
<evidence type="ECO:0000259" key="5">
    <source>
        <dbReference type="Pfam" id="PF00696"/>
    </source>
</evidence>
<dbReference type="EMBL" id="JACKTY010000029">
    <property type="protein sequence ID" value="MCV7227567.1"/>
    <property type="molecule type" value="Genomic_DNA"/>
</dbReference>
<dbReference type="Pfam" id="PF00696">
    <property type="entry name" value="AA_kinase"/>
    <property type="match status" value="1"/>
</dbReference>
<dbReference type="RefSeq" id="WP_264068499.1">
    <property type="nucleotide sequence ID" value="NZ_JACKTY010000029.1"/>
</dbReference>
<keyword evidence="7" id="KW-1185">Reference proteome</keyword>
<evidence type="ECO:0000256" key="3">
    <source>
        <dbReference type="ARBA" id="ARBA00022777"/>
    </source>
</evidence>
<dbReference type="GO" id="GO:0008804">
    <property type="term" value="F:carbamate kinase activity"/>
    <property type="evidence" value="ECO:0007669"/>
    <property type="project" value="UniProtKB-EC"/>
</dbReference>
<keyword evidence="2 4" id="KW-0808">Transferase</keyword>
<dbReference type="CDD" id="cd04235">
    <property type="entry name" value="AAK_CK"/>
    <property type="match status" value="1"/>
</dbReference>
<dbReference type="InterPro" id="IPR001048">
    <property type="entry name" value="Asp/Glu/Uridylate_kinase"/>
</dbReference>
<evidence type="ECO:0000256" key="2">
    <source>
        <dbReference type="ARBA" id="ARBA00022679"/>
    </source>
</evidence>
<name>A0ABT3CDN1_9MYCO</name>
<dbReference type="Proteomes" id="UP001526201">
    <property type="component" value="Unassembled WGS sequence"/>
</dbReference>
<dbReference type="Gene3D" id="3.40.1160.10">
    <property type="entry name" value="Acetylglutamate kinase-like"/>
    <property type="match status" value="1"/>
</dbReference>
<feature type="domain" description="Aspartate/glutamate/uridylate kinase" evidence="5">
    <location>
        <begin position="1"/>
        <end position="281"/>
    </location>
</feature>
<dbReference type="InterPro" id="IPR003964">
    <property type="entry name" value="Carb_kinase"/>
</dbReference>
<reference evidence="6 7" key="1">
    <citation type="journal article" date="2022" name="BMC Genomics">
        <title>Comparative genome analysis of mycobacteria focusing on tRNA and non-coding RNA.</title>
        <authorList>
            <person name="Behra P.R.K."/>
            <person name="Pettersson B.M.F."/>
            <person name="Ramesh M."/>
            <person name="Das S."/>
            <person name="Dasgupta S."/>
            <person name="Kirsebom L.A."/>
        </authorList>
    </citation>
    <scope>NUCLEOTIDE SEQUENCE [LARGE SCALE GENOMIC DNA]</scope>
    <source>
        <strain evidence="6 7">DSM 44078</strain>
    </source>
</reference>
<dbReference type="SUPFAM" id="SSF53633">
    <property type="entry name" value="Carbamate kinase-like"/>
    <property type="match status" value="1"/>
</dbReference>
<protein>
    <recommendedName>
        <fullName evidence="4">Carbamate kinase</fullName>
    </recommendedName>
</protein>
<dbReference type="NCBIfam" id="NF009008">
    <property type="entry name" value="PRK12354.1"/>
    <property type="match status" value="1"/>
</dbReference>
<dbReference type="PRINTS" id="PR01469">
    <property type="entry name" value="CARBMTKINASE"/>
</dbReference>
<evidence type="ECO:0000313" key="6">
    <source>
        <dbReference type="EMBL" id="MCV7227567.1"/>
    </source>
</evidence>
<comment type="caution">
    <text evidence="6">The sequence shown here is derived from an EMBL/GenBank/DDBJ whole genome shotgun (WGS) entry which is preliminary data.</text>
</comment>
<comment type="similarity">
    <text evidence="1 4">Belongs to the carbamate kinase family.</text>
</comment>
<proteinExistence type="inferred from homology"/>
<keyword evidence="3 4" id="KW-0418">Kinase</keyword>
<evidence type="ECO:0000256" key="4">
    <source>
        <dbReference type="PIRNR" id="PIRNR000723"/>
    </source>
</evidence>
<evidence type="ECO:0000313" key="7">
    <source>
        <dbReference type="Proteomes" id="UP001526201"/>
    </source>
</evidence>